<dbReference type="PANTHER" id="PTHR40277:SF1">
    <property type="entry name" value="BLL5419 PROTEIN"/>
    <property type="match status" value="1"/>
</dbReference>
<dbReference type="GO" id="GO:0005886">
    <property type="term" value="C:plasma membrane"/>
    <property type="evidence" value="ECO:0007669"/>
    <property type="project" value="UniProtKB-SubCell"/>
</dbReference>
<feature type="transmembrane region" description="Helical" evidence="6">
    <location>
        <begin position="133"/>
        <end position="151"/>
    </location>
</feature>
<evidence type="ECO:0000256" key="4">
    <source>
        <dbReference type="ARBA" id="ARBA00022989"/>
    </source>
</evidence>
<evidence type="ECO:0000256" key="6">
    <source>
        <dbReference type="SAM" id="Phobius"/>
    </source>
</evidence>
<feature type="transmembrane region" description="Helical" evidence="6">
    <location>
        <begin position="295"/>
        <end position="317"/>
    </location>
</feature>
<feature type="transmembrane region" description="Helical" evidence="6">
    <location>
        <begin position="218"/>
        <end position="244"/>
    </location>
</feature>
<evidence type="ECO:0000256" key="3">
    <source>
        <dbReference type="ARBA" id="ARBA00022692"/>
    </source>
</evidence>
<comment type="subcellular location">
    <subcellularLocation>
        <location evidence="1">Cell membrane</location>
        <topology evidence="1">Multi-pass membrane protein</topology>
    </subcellularLocation>
</comment>
<dbReference type="PANTHER" id="PTHR40277">
    <property type="entry name" value="BLL5419 PROTEIN"/>
    <property type="match status" value="1"/>
</dbReference>
<feature type="transmembrane region" description="Helical" evidence="6">
    <location>
        <begin position="12"/>
        <end position="32"/>
    </location>
</feature>
<comment type="caution">
    <text evidence="7">The sequence shown here is derived from an EMBL/GenBank/DDBJ whole genome shotgun (WGS) entry which is preliminary data.</text>
</comment>
<dbReference type="InterPro" id="IPR022791">
    <property type="entry name" value="L-PG_synthase/AglD"/>
</dbReference>
<feature type="transmembrane region" description="Helical" evidence="6">
    <location>
        <begin position="52"/>
        <end position="71"/>
    </location>
</feature>
<keyword evidence="3 6" id="KW-0812">Transmembrane</keyword>
<proteinExistence type="predicted"/>
<name>A0A538T7Y1_UNCEI</name>
<reference evidence="7 8" key="1">
    <citation type="journal article" date="2019" name="Nat. Microbiol.">
        <title>Mediterranean grassland soil C-N compound turnover is dependent on rainfall and depth, and is mediated by genomically divergent microorganisms.</title>
        <authorList>
            <person name="Diamond S."/>
            <person name="Andeer P.F."/>
            <person name="Li Z."/>
            <person name="Crits-Christoph A."/>
            <person name="Burstein D."/>
            <person name="Anantharaman K."/>
            <person name="Lane K.R."/>
            <person name="Thomas B.C."/>
            <person name="Pan C."/>
            <person name="Northen T.R."/>
            <person name="Banfield J.F."/>
        </authorList>
    </citation>
    <scope>NUCLEOTIDE SEQUENCE [LARGE SCALE GENOMIC DNA]</scope>
    <source>
        <strain evidence="7">WS_6</strain>
    </source>
</reference>
<feature type="transmembrane region" description="Helical" evidence="6">
    <location>
        <begin position="158"/>
        <end position="178"/>
    </location>
</feature>
<keyword evidence="4 6" id="KW-1133">Transmembrane helix</keyword>
<evidence type="ECO:0000256" key="5">
    <source>
        <dbReference type="ARBA" id="ARBA00023136"/>
    </source>
</evidence>
<evidence type="ECO:0000256" key="2">
    <source>
        <dbReference type="ARBA" id="ARBA00022475"/>
    </source>
</evidence>
<keyword evidence="2" id="KW-1003">Cell membrane</keyword>
<dbReference type="Pfam" id="PF03706">
    <property type="entry name" value="LPG_synthase_TM"/>
    <property type="match status" value="1"/>
</dbReference>
<sequence>MTGATSGVFRKLKLPLIALKIMLSFALFAYVIAKVSPRNVWVTMKHADPKLLAAAAGLFLVSSLIGSWLWARLLRAQGVSIPYAKAASYYFVGLFFNNFLPSNIGGDIARISDAAKHADHVSPVFSATVMDRLIGILAIGLLAVVASVAVIDRLHLYAIYWAILIVFLVAAAFFASIFNRNILEAFERPFRAIGARKIERGIARLMDDLHGFRSERGALLAAFAASTLVQISRIYVHSLVGLALGVRISLAYYFLFVPVLAALISLPISLNGIGVREGAAVVLFRLAGLTREEAFSIPFLTYILSVLISLLGGLIFISRPPRRALGKHLQRRKLARTGGGGASPGEGRA</sequence>
<evidence type="ECO:0000313" key="8">
    <source>
        <dbReference type="Proteomes" id="UP000316852"/>
    </source>
</evidence>
<dbReference type="EMBL" id="VBOW01000020">
    <property type="protein sequence ID" value="TMQ59707.1"/>
    <property type="molecule type" value="Genomic_DNA"/>
</dbReference>
<evidence type="ECO:0000313" key="7">
    <source>
        <dbReference type="EMBL" id="TMQ59707.1"/>
    </source>
</evidence>
<protein>
    <submittedName>
        <fullName evidence="7">Flippase-like domain-containing protein</fullName>
    </submittedName>
</protein>
<accession>A0A538T7Y1</accession>
<keyword evidence="5 6" id="KW-0472">Membrane</keyword>
<feature type="transmembrane region" description="Helical" evidence="6">
    <location>
        <begin position="83"/>
        <end position="100"/>
    </location>
</feature>
<dbReference type="Proteomes" id="UP000316852">
    <property type="component" value="Unassembled WGS sequence"/>
</dbReference>
<evidence type="ECO:0000256" key="1">
    <source>
        <dbReference type="ARBA" id="ARBA00004651"/>
    </source>
</evidence>
<organism evidence="7 8">
    <name type="scientific">Eiseniibacteriota bacterium</name>
    <dbReference type="NCBI Taxonomy" id="2212470"/>
    <lineage>
        <taxon>Bacteria</taxon>
        <taxon>Candidatus Eiseniibacteriota</taxon>
    </lineage>
</organism>
<feature type="transmembrane region" description="Helical" evidence="6">
    <location>
        <begin position="251"/>
        <end position="275"/>
    </location>
</feature>
<gene>
    <name evidence="7" type="ORF">E6K76_04240</name>
</gene>
<dbReference type="NCBIfam" id="TIGR00374">
    <property type="entry name" value="flippase-like domain"/>
    <property type="match status" value="1"/>
</dbReference>
<dbReference type="AlphaFoldDB" id="A0A538T7Y1"/>